<accession>A0A0A9GT19</accession>
<organism evidence="1">
    <name type="scientific">Arundo donax</name>
    <name type="common">Giant reed</name>
    <name type="synonym">Donax arundinaceus</name>
    <dbReference type="NCBI Taxonomy" id="35708"/>
    <lineage>
        <taxon>Eukaryota</taxon>
        <taxon>Viridiplantae</taxon>
        <taxon>Streptophyta</taxon>
        <taxon>Embryophyta</taxon>
        <taxon>Tracheophyta</taxon>
        <taxon>Spermatophyta</taxon>
        <taxon>Magnoliopsida</taxon>
        <taxon>Liliopsida</taxon>
        <taxon>Poales</taxon>
        <taxon>Poaceae</taxon>
        <taxon>PACMAD clade</taxon>
        <taxon>Arundinoideae</taxon>
        <taxon>Arundineae</taxon>
        <taxon>Arundo</taxon>
    </lineage>
</organism>
<reference evidence="1" key="2">
    <citation type="journal article" date="2015" name="Data Brief">
        <title>Shoot transcriptome of the giant reed, Arundo donax.</title>
        <authorList>
            <person name="Barrero R.A."/>
            <person name="Guerrero F.D."/>
            <person name="Moolhuijzen P."/>
            <person name="Goolsby J.A."/>
            <person name="Tidwell J."/>
            <person name="Bellgard S.E."/>
            <person name="Bellgard M.I."/>
        </authorList>
    </citation>
    <scope>NUCLEOTIDE SEQUENCE</scope>
    <source>
        <tissue evidence="1">Shoot tissue taken approximately 20 cm above the soil surface</tissue>
    </source>
</reference>
<dbReference type="AlphaFoldDB" id="A0A0A9GT19"/>
<dbReference type="EMBL" id="GBRH01174188">
    <property type="protein sequence ID" value="JAE23708.1"/>
    <property type="molecule type" value="Transcribed_RNA"/>
</dbReference>
<reference evidence="1" key="1">
    <citation type="submission" date="2014-09" db="EMBL/GenBank/DDBJ databases">
        <authorList>
            <person name="Magalhaes I.L.F."/>
            <person name="Oliveira U."/>
            <person name="Santos F.R."/>
            <person name="Vidigal T.H.D.A."/>
            <person name="Brescovit A.D."/>
            <person name="Santos A.J."/>
        </authorList>
    </citation>
    <scope>NUCLEOTIDE SEQUENCE</scope>
    <source>
        <tissue evidence="1">Shoot tissue taken approximately 20 cm above the soil surface</tissue>
    </source>
</reference>
<evidence type="ECO:0000313" key="1">
    <source>
        <dbReference type="EMBL" id="JAE23708.1"/>
    </source>
</evidence>
<protein>
    <submittedName>
        <fullName evidence="1">Uncharacterized protein</fullName>
    </submittedName>
</protein>
<sequence length="73" mass="8506">MRGMFGFCAQLCLWRTGALPRKQGIYTLCMVRRRACLYPSRNHVCCHFSILLSFFGLLTSVIHKHVPLIYFLL</sequence>
<name>A0A0A9GT19_ARUDO</name>
<proteinExistence type="predicted"/>